<sequence>MDLSDLVDIREEPVLCSWPTIQSVCQYGRRNLWSYICVSKVQCDGFRDGEYINGVIDESRCGLGPAHRANRVSLHWHRTTTTTGTPPFSTELSPAKAEAALDYLSNGCEGESKGEGEAVKATFKNGCWVTLEGCACSYEWGFGSTTSAMTGCGGGRAGWGYADAYDAEEWDVEGIGCCERCECGGDEQEFGDVGEREGKGGWEDAECECGSFEWGSVEYCEGERGE</sequence>
<keyword evidence="2" id="KW-1185">Reference proteome</keyword>
<name>A0ACB8TSP3_9APHY</name>
<accession>A0ACB8TSP3</accession>
<organism evidence="1 2">
    <name type="scientific">Irpex rosettiformis</name>
    <dbReference type="NCBI Taxonomy" id="378272"/>
    <lineage>
        <taxon>Eukaryota</taxon>
        <taxon>Fungi</taxon>
        <taxon>Dikarya</taxon>
        <taxon>Basidiomycota</taxon>
        <taxon>Agaricomycotina</taxon>
        <taxon>Agaricomycetes</taxon>
        <taxon>Polyporales</taxon>
        <taxon>Irpicaceae</taxon>
        <taxon>Irpex</taxon>
    </lineage>
</organism>
<proteinExistence type="predicted"/>
<evidence type="ECO:0000313" key="2">
    <source>
        <dbReference type="Proteomes" id="UP001055072"/>
    </source>
</evidence>
<dbReference type="Proteomes" id="UP001055072">
    <property type="component" value="Unassembled WGS sequence"/>
</dbReference>
<dbReference type="EMBL" id="MU274935">
    <property type="protein sequence ID" value="KAI0085013.1"/>
    <property type="molecule type" value="Genomic_DNA"/>
</dbReference>
<protein>
    <submittedName>
        <fullName evidence="1">Uncharacterized protein</fullName>
    </submittedName>
</protein>
<reference evidence="1" key="1">
    <citation type="journal article" date="2021" name="Environ. Microbiol.">
        <title>Gene family expansions and transcriptome signatures uncover fungal adaptations to wood decay.</title>
        <authorList>
            <person name="Hage H."/>
            <person name="Miyauchi S."/>
            <person name="Viragh M."/>
            <person name="Drula E."/>
            <person name="Min B."/>
            <person name="Chaduli D."/>
            <person name="Navarro D."/>
            <person name="Favel A."/>
            <person name="Norest M."/>
            <person name="Lesage-Meessen L."/>
            <person name="Balint B."/>
            <person name="Merenyi Z."/>
            <person name="de Eugenio L."/>
            <person name="Morin E."/>
            <person name="Martinez A.T."/>
            <person name="Baldrian P."/>
            <person name="Stursova M."/>
            <person name="Martinez M.J."/>
            <person name="Novotny C."/>
            <person name="Magnuson J.K."/>
            <person name="Spatafora J.W."/>
            <person name="Maurice S."/>
            <person name="Pangilinan J."/>
            <person name="Andreopoulos W."/>
            <person name="LaButti K."/>
            <person name="Hundley H."/>
            <person name="Na H."/>
            <person name="Kuo A."/>
            <person name="Barry K."/>
            <person name="Lipzen A."/>
            <person name="Henrissat B."/>
            <person name="Riley R."/>
            <person name="Ahrendt S."/>
            <person name="Nagy L.G."/>
            <person name="Grigoriev I.V."/>
            <person name="Martin F."/>
            <person name="Rosso M.N."/>
        </authorList>
    </citation>
    <scope>NUCLEOTIDE SEQUENCE</scope>
    <source>
        <strain evidence="1">CBS 384.51</strain>
    </source>
</reference>
<gene>
    <name evidence="1" type="ORF">BDY19DRAFT_909307</name>
</gene>
<comment type="caution">
    <text evidence="1">The sequence shown here is derived from an EMBL/GenBank/DDBJ whole genome shotgun (WGS) entry which is preliminary data.</text>
</comment>
<evidence type="ECO:0000313" key="1">
    <source>
        <dbReference type="EMBL" id="KAI0085013.1"/>
    </source>
</evidence>